<keyword evidence="8" id="KW-1185">Reference proteome</keyword>
<evidence type="ECO:0000259" key="6">
    <source>
        <dbReference type="Pfam" id="PF00149"/>
    </source>
</evidence>
<comment type="similarity">
    <text evidence="4">Belongs to the cyclic nucleotide phosphodiesterase class-III family.</text>
</comment>
<feature type="transmembrane region" description="Helical" evidence="5">
    <location>
        <begin position="147"/>
        <end position="173"/>
    </location>
</feature>
<evidence type="ECO:0000313" key="8">
    <source>
        <dbReference type="Proteomes" id="UP000707352"/>
    </source>
</evidence>
<keyword evidence="5" id="KW-0472">Membrane</keyword>
<dbReference type="PANTHER" id="PTHR42988:SF2">
    <property type="entry name" value="CYCLIC NUCLEOTIDE PHOSPHODIESTERASE CBUA0032-RELATED"/>
    <property type="match status" value="1"/>
</dbReference>
<dbReference type="SUPFAM" id="SSF56300">
    <property type="entry name" value="Metallo-dependent phosphatases"/>
    <property type="match status" value="1"/>
</dbReference>
<dbReference type="Proteomes" id="UP000707352">
    <property type="component" value="Unassembled WGS sequence"/>
</dbReference>
<proteinExistence type="inferred from homology"/>
<evidence type="ECO:0000256" key="1">
    <source>
        <dbReference type="ARBA" id="ARBA00022723"/>
    </source>
</evidence>
<dbReference type="EMBL" id="JAATJS010000001">
    <property type="protein sequence ID" value="NIX75627.1"/>
    <property type="molecule type" value="Genomic_DNA"/>
</dbReference>
<keyword evidence="5" id="KW-0812">Transmembrane</keyword>
<protein>
    <submittedName>
        <fullName evidence="7">Metallophosphoesterase</fullName>
    </submittedName>
</protein>
<keyword evidence="2" id="KW-0378">Hydrolase</keyword>
<reference evidence="7 8" key="1">
    <citation type="submission" date="2020-03" db="EMBL/GenBank/DDBJ databases">
        <title>The genome sequence of Microvirga sp. c23x22.</title>
        <authorList>
            <person name="Zhang X."/>
        </authorList>
    </citation>
    <scope>NUCLEOTIDE SEQUENCE [LARGE SCALE GENOMIC DNA]</scope>
    <source>
        <strain evidence="8">c23x22</strain>
    </source>
</reference>
<dbReference type="Pfam" id="PF00149">
    <property type="entry name" value="Metallophos"/>
    <property type="match status" value="1"/>
</dbReference>
<comment type="caution">
    <text evidence="7">The sequence shown here is derived from an EMBL/GenBank/DDBJ whole genome shotgun (WGS) entry which is preliminary data.</text>
</comment>
<organism evidence="7 8">
    <name type="scientific">Microvirga terricola</name>
    <dbReference type="NCBI Taxonomy" id="2719797"/>
    <lineage>
        <taxon>Bacteria</taxon>
        <taxon>Pseudomonadati</taxon>
        <taxon>Pseudomonadota</taxon>
        <taxon>Alphaproteobacteria</taxon>
        <taxon>Hyphomicrobiales</taxon>
        <taxon>Methylobacteriaceae</taxon>
        <taxon>Microvirga</taxon>
    </lineage>
</organism>
<dbReference type="InterPro" id="IPR050884">
    <property type="entry name" value="CNP_phosphodiesterase-III"/>
</dbReference>
<accession>A0ABX0VCR2</accession>
<sequence length="581" mass="62675">MPPIVDPRLGDAEDDASSTKQRSLLAIAGSLLAEVNLLRLFLAWIVLIVLPGLLLGIAPLVASAWLETFSRALAASLGGLWALGLLVLAAAVAWIGGQPLFREAERGFWSLNALAVQPGYALCREGLRHLVELKTTRRANPDRMERLRAAMAFGGGILACGLALIAAALAWPFSRWVGHIADLAAPHRLIVPALANAVVVVGSYSALAALLWGVADATMRQPRDAARFDHPPPGRRTWRVAHLSDLHAVGERYGFRIESGRGGPRGNDKLAAVLARLDDIHAAHPLDLVLVTGDATDAGRSAEWAEFFAILSRYPHLAERMLLLPGNHDVNVVDRANPARLDLPLSPGKRLRQMRTLSAIAAIQGDRVRVVDPNSGLLGQTLSQALEPHRDAIAAFANAGTMRLSHSLAELWEGAFPMVLPPEPEDGLGVMLLNSNAETHFSFTNALGLVGAEQAHGLAAATQAFPRACWIVALHHHLVEYPQPAKAFSERIGTALINGTWFLRQLRPLEGRAIAMHGHRHIDWIGECGGLRIVSAPSPVMESKNGEASYFYLHTFFTDAEGKLCMTSPERIVIAGEIEPT</sequence>
<evidence type="ECO:0000256" key="2">
    <source>
        <dbReference type="ARBA" id="ARBA00022801"/>
    </source>
</evidence>
<dbReference type="PANTHER" id="PTHR42988">
    <property type="entry name" value="PHOSPHOHYDROLASE"/>
    <property type="match status" value="1"/>
</dbReference>
<evidence type="ECO:0000256" key="3">
    <source>
        <dbReference type="ARBA" id="ARBA00023004"/>
    </source>
</evidence>
<gene>
    <name evidence="7" type="ORF">HB375_03230</name>
</gene>
<keyword evidence="1" id="KW-0479">Metal-binding</keyword>
<keyword evidence="3" id="KW-0408">Iron</keyword>
<evidence type="ECO:0000256" key="5">
    <source>
        <dbReference type="SAM" id="Phobius"/>
    </source>
</evidence>
<dbReference type="InterPro" id="IPR029052">
    <property type="entry name" value="Metallo-depent_PP-like"/>
</dbReference>
<keyword evidence="5" id="KW-1133">Transmembrane helix</keyword>
<dbReference type="InterPro" id="IPR004843">
    <property type="entry name" value="Calcineurin-like_PHP"/>
</dbReference>
<dbReference type="Gene3D" id="3.60.21.10">
    <property type="match status" value="2"/>
</dbReference>
<name>A0ABX0VCR2_9HYPH</name>
<evidence type="ECO:0000256" key="4">
    <source>
        <dbReference type="ARBA" id="ARBA00025742"/>
    </source>
</evidence>
<evidence type="ECO:0000313" key="7">
    <source>
        <dbReference type="EMBL" id="NIX75627.1"/>
    </source>
</evidence>
<feature type="domain" description="Calcineurin-like phosphoesterase" evidence="6">
    <location>
        <begin position="239"/>
        <end position="333"/>
    </location>
</feature>
<feature type="transmembrane region" description="Helical" evidence="5">
    <location>
        <begin position="193"/>
        <end position="214"/>
    </location>
</feature>
<feature type="transmembrane region" description="Helical" evidence="5">
    <location>
        <begin position="41"/>
        <end position="66"/>
    </location>
</feature>
<feature type="transmembrane region" description="Helical" evidence="5">
    <location>
        <begin position="73"/>
        <end position="95"/>
    </location>
</feature>